<dbReference type="Pfam" id="PF25036">
    <property type="entry name" value="VPS13_VAB"/>
    <property type="match status" value="2"/>
</dbReference>
<proteinExistence type="inferred from homology"/>
<reference evidence="7 8" key="1">
    <citation type="submission" date="2024-01" db="EMBL/GenBank/DDBJ databases">
        <title>Genome assemblies of Stephania.</title>
        <authorList>
            <person name="Yang L."/>
        </authorList>
    </citation>
    <scope>NUCLEOTIDE SEQUENCE [LARGE SCALE GENOMIC DNA]</scope>
    <source>
        <strain evidence="7">QJT</strain>
        <tissue evidence="7">Leaf</tissue>
    </source>
</reference>
<accession>A0AAP0I8E6</accession>
<dbReference type="InterPro" id="IPR026847">
    <property type="entry name" value="VPS13"/>
</dbReference>
<dbReference type="EMBL" id="JBBNAE010000007">
    <property type="protein sequence ID" value="KAK9110206.1"/>
    <property type="molecule type" value="Genomic_DNA"/>
</dbReference>
<dbReference type="PANTHER" id="PTHR16166">
    <property type="entry name" value="VACUOLAR PROTEIN SORTING-ASSOCIATED PROTEIN VPS13"/>
    <property type="match status" value="1"/>
</dbReference>
<dbReference type="InterPro" id="IPR026854">
    <property type="entry name" value="VPS13_N"/>
</dbReference>
<evidence type="ECO:0000256" key="2">
    <source>
        <dbReference type="ARBA" id="ARBA00022448"/>
    </source>
</evidence>
<evidence type="ECO:0000259" key="5">
    <source>
        <dbReference type="Pfam" id="PF25036"/>
    </source>
</evidence>
<comment type="caution">
    <text evidence="7">The sequence shown here is derived from an EMBL/GenBank/DDBJ whole genome shotgun (WGS) entry which is preliminary data.</text>
</comment>
<dbReference type="PANTHER" id="PTHR16166:SF143">
    <property type="entry name" value="PROTEIN SORTING-ASSOCIATED PROTEIN, PUTATIVE (DUF1162)-RELATED"/>
    <property type="match status" value="1"/>
</dbReference>
<comment type="similarity">
    <text evidence="1">Belongs to the VPS13 family.</text>
</comment>
<dbReference type="Pfam" id="PF12624">
    <property type="entry name" value="VPS13_N"/>
    <property type="match status" value="1"/>
</dbReference>
<gene>
    <name evidence="7" type="ORF">Sjap_018266</name>
</gene>
<evidence type="ECO:0000259" key="4">
    <source>
        <dbReference type="Pfam" id="PF12624"/>
    </source>
</evidence>
<evidence type="ECO:0000259" key="6">
    <source>
        <dbReference type="Pfam" id="PF25037"/>
    </source>
</evidence>
<evidence type="ECO:0000256" key="1">
    <source>
        <dbReference type="ARBA" id="ARBA00006545"/>
    </source>
</evidence>
<feature type="domain" description="Intermembrane lipid transfer protein VPS13-like C-terminal" evidence="6">
    <location>
        <begin position="3122"/>
        <end position="3191"/>
    </location>
</feature>
<protein>
    <submittedName>
        <fullName evidence="7">Uncharacterized protein</fullName>
    </submittedName>
</protein>
<keyword evidence="2" id="KW-0813">Transport</keyword>
<dbReference type="Proteomes" id="UP001417504">
    <property type="component" value="Unassembled WGS sequence"/>
</dbReference>
<feature type="domain" description="Chorein N-terminal" evidence="4">
    <location>
        <begin position="18"/>
        <end position="643"/>
    </location>
</feature>
<dbReference type="GO" id="GO:0006623">
    <property type="term" value="P:protein targeting to vacuole"/>
    <property type="evidence" value="ECO:0007669"/>
    <property type="project" value="TreeGrafter"/>
</dbReference>
<dbReference type="Pfam" id="PF25037">
    <property type="entry name" value="VPS13_C"/>
    <property type="match status" value="1"/>
</dbReference>
<feature type="domain" description="Vacuolar protein sorting-associated protein 13 VPS13 adaptor binding" evidence="5">
    <location>
        <begin position="2351"/>
        <end position="2563"/>
    </location>
</feature>
<dbReference type="InterPro" id="IPR009543">
    <property type="entry name" value="VPS13_VAB"/>
</dbReference>
<keyword evidence="3" id="KW-0445">Lipid transport</keyword>
<keyword evidence="8" id="KW-1185">Reference proteome</keyword>
<organism evidence="7 8">
    <name type="scientific">Stephania japonica</name>
    <dbReference type="NCBI Taxonomy" id="461633"/>
    <lineage>
        <taxon>Eukaryota</taxon>
        <taxon>Viridiplantae</taxon>
        <taxon>Streptophyta</taxon>
        <taxon>Embryophyta</taxon>
        <taxon>Tracheophyta</taxon>
        <taxon>Spermatophyta</taxon>
        <taxon>Magnoliopsida</taxon>
        <taxon>Ranunculales</taxon>
        <taxon>Menispermaceae</taxon>
        <taxon>Menispermoideae</taxon>
        <taxon>Cissampelideae</taxon>
        <taxon>Stephania</taxon>
    </lineage>
</organism>
<evidence type="ECO:0000313" key="8">
    <source>
        <dbReference type="Proteomes" id="UP001417504"/>
    </source>
</evidence>
<evidence type="ECO:0000313" key="7">
    <source>
        <dbReference type="EMBL" id="KAK9110206.1"/>
    </source>
</evidence>
<dbReference type="GO" id="GO:0045053">
    <property type="term" value="P:protein retention in Golgi apparatus"/>
    <property type="evidence" value="ECO:0007669"/>
    <property type="project" value="TreeGrafter"/>
</dbReference>
<sequence>MKQNSIWSSNVKLKGNQVSKNVEISGLGVYCNKTDEASQLAVIDNVGCLLSYFDANIKSETLEYILAPFDVALSLTVNKSGKLESGVPQYSIITDRGGTSLDTEGGPSIIVLLLNEVQVRQILVLLDYLSVYQLKEKYGRYRPSIDSLSKKHEGWQRMWWRYAQTSVLSDVRKKLKKTSWRYLGWRMSSCRKYVNFYKKKLDYLGREQPVDEAILIELEQMEKESDFDDILTYRTIAELESQDILLSSKPTNMEKSSGTVTSEKPLNEDSSIIKSRGWLNWLSLGMLGAGGTEDSIQFSGIVSDEIIKDIFEVTEFHPQVSVDGSAATKHRIYSSMKFNVHRVVATLYNKKQDKEAVKVTCDDVIIESKHWEESCNFLFSIDSVEIVNPQDNNVLLLATRAITAENLSPSIIVQIDMPLLNYDSESYVKVLLQPVEVTYDSDVLLNLLDFIQILVSFKFHHERVMLSLNGFENFQARLLSKAEYVFLHRTKIIWDFSCGVILIQIPWRCQDSELFVMCLELGAVNFKSVSGTKTSVSVGGNPQNGLLADFQCSKSTEDLSTGVLSQDLFEQFEVLFSDFKVKIVLPDCHQVMTIFEKFDASATLMSCIIPYESQLKQLEVQLTSSPLNIHFSVPIYVAIMGMLRGVVVPKPESAADNVFNFSVTAKLQRVNLHANIADDVENNLVLFLVLGELEMEYSFLQFVEYHICLETITINACSSVSGTCSRTLCSSRSISLGYSGIKHGMGDAIGIAGDDCGQSNISANGCFLLHYKTQKSEGLLSRKYRLWLNDIDLHLYPGIFGLLLNFGSKLSGYGTMAMASSGVSMENKDTMLLPDFDLPRFGFSNIFEVESDSLLSGIPLDQFPFITIQNSGSLGNLEESLIYGIPEWRKALKVCDKNSVRIPRFSEVQRTHMSSVPATKPSCSLGASPECGRTYDTDVVVLDLNFNRAKVHFHDASCIIGAVTLPVTKSSLIMYDSDYFTMLCSIEGLLVSSSWSTQDRHEVLWDSSVPDLSPILNIRVKKEKRVVPEIEISIGIQHVCCLLPVDFLAMLIGYFSLPDWTSNESEPCLVSNNNNNDTLGHTCVTYKLEVLDSLLILPLESNKRESLHLELRQLYWSFRQCNRVEDAFADVPSDCMVRINKVANEFCLLNFFGRDLCLSLVLPKDDEFVSADLHQDVKHEKIPLIAQMNADLWIRIPCNNDGLTEQKPSTYVMMRIQNCQVVAEDECFIFGVEAVLDVIDQISLIDIKSKGFTSDVLKFLQFSKSLKDGNVVLPMVSDVSLTDIKILANSMSINLGCYRRNHLISSQLIAKADLQFNFCASFRDDVPIGMDIYCSHLLLHSFRSSSTLVECVSEDHSSYGLIIHISRSDLGRYELLVDLMSAHVWLHLLDWSEIIELLVSYSKVFFKTSFINESNADSNSLQIIVPGKLLHNDTESQGCSSSTSSEKIGDNVSFIMRSEDISISLHFPLSVRQAATDEGMEAEPPQKMSSPYFADILEQRKKHSVKSCKYIALILNSKDCELVSNGHHAKLKCSMEKINGILETVEDQRILSWTLFELFQVDVIAETIDQHEKQRIDVDFRSDSLDVQSSQQLFDFWHGLELQSPQTGSSQIHMFTVALKVQLRKASLLLTDGRWSCNAPLLEVLVRNLLLLIDASQKDTEVSIAGDLMVNYKNIHSVMWEPFIEPWGFELKMIQIHRQSVLLNTFVTTDIHLKSMTRLNLNVTEPLIEVLYRVNELVRDVWNNVGFIDYRESQSCIKQTRDDTCTIYAPYILKNETSLPLSFQVSHGLATSDNFDILAMKEEYVVHPGSSIPIFIDETPEKYAFHFRPPQSSDSLNEKSFNGVQHLISIKVDGTSRPSIPISMDVVGLNYFEVNFSKASEKKGPPKNEDSWNIEDRNGQYSTGGFVVPVVFDVSVQQYSKLIRLYSTVILSNSTSMPLELRFDIPFGVSPKVLDPIYPGQEFPLPLHLAEAGLMRWRPLDKNYLWSEAQQLSNLLSMENKPGFLRSFVCYPSHASSDPFRCCISVQHIDLPSSTLLKEGQSILTRDSTAIFEEQDQRGHILGNAKKRFIHYVTLTTPLFVRSYIPHKVSITIESSGISRTVVLSEVGSSSVFHVDSTHDLGLLFHVHGFSPCTSKFQRAETFATVSKLNETKFSSSETLVIHPDSCTGPIYVVLEKVVDALCGARELCISVPFLLYNCTGLPLAIAGFGNEIEGNSFSIPSCYHLVELDKLLSKKHGLAHVLSEQDSHKHCFTSKNNPLALRESSRLRGQMSLSMGFTTRDSVAHSLEHKSGTSQLQASECDKEFVVMDSVNRTAKACIYSPHPSSSASELMVRLSLCLSESNTGDATNSVWSSSFFLVPPSGSTSVVVPQTSTSGAFIISATSSQLSPFSGRTRAITFQPRYVVSNACSKIICYKQKGTDSVSLLGVGDHSHLHLADTTKELLISLRFNEPGWMWSGSFSPDHLGDTQVKMKNYVSGAVNMIRVEIQNADVPIKDEKIVGSTIGKSGTLLILLSDDNTGFMPYRIDNFSMERLRVYQQKCEVLETVVHSYTSCPYAWDEPCFPHRLVVEVPGECVLGSYALDVVKEQTSVYLPSTSEKPGRRLFLAIHAEGAIKVLSIINSSHHLLKDMKETCFPGFKEKRKVDQKQELMEDYNERVSLHFTFIGISVINSIPQEVLFVSANDAKIDILQNMEQQKLFFHISSLQIDNQLVHATYPVILSFDHDVESNSVSNMKTKEDKNLKSKAHTSSERSCQPIFYLAAAKWRNKEISLVSFEYISLRLAPLRIELEEEVILYLLNFFRTVVPRLRNSKIQCPDSEFHHLDHENCSSPLLPSVVPIGAPWQQIYLLARRQKKIYVEVFDLSHIKLALSFSSAPWMLKNEGIISAEYLGNASGTVLQRGLMALADIEEAPVLLRELIVDHHMGSWESFQEILIRHYTRQLLHETYKIFGSAGVIGNPMGFARNLGLGIKDFLSVPAKGILQSPAGLIIGMAQGTSSLLSNTVYAVSNAATQFSKSVQKSIVALTFDDQAVSRMEKQQKAFLSSQSKGLLNEFLEGLTGFLQSPVRGAEKHGLPGVLSGIALGTAGLVARPVASILEVTGKTAQSIRNRSRLHRPRHFRVRFPRPLVRGLPMQPYSWEEAIGTAMLLGAADAKLKDEIHVKCKALKQTGTFVIITKRLVIIFSCSSLVELNTSEFCIVADPEWVIRVEMGLETLIHVDREKEVINIVGSRSETLLKQHQQKKTIARTKWSTNTLPLFQMNVEFKNEEEAEEVLQVILSTFEDIKEHHFGMHVLHQSNIRQKTTT</sequence>
<feature type="domain" description="Vacuolar protein sorting-associated protein 13 VPS13 adaptor binding" evidence="5">
    <location>
        <begin position="1911"/>
        <end position="2207"/>
    </location>
</feature>
<dbReference type="GO" id="GO:0006869">
    <property type="term" value="P:lipid transport"/>
    <property type="evidence" value="ECO:0007669"/>
    <property type="project" value="UniProtKB-KW"/>
</dbReference>
<dbReference type="InterPro" id="IPR056748">
    <property type="entry name" value="VPS13-like_C"/>
</dbReference>
<name>A0AAP0I8E6_9MAGN</name>
<evidence type="ECO:0000256" key="3">
    <source>
        <dbReference type="ARBA" id="ARBA00023055"/>
    </source>
</evidence>